<name>A0A7H0VDY2_9FLAO</name>
<evidence type="ECO:0008006" key="3">
    <source>
        <dbReference type="Google" id="ProtNLM"/>
    </source>
</evidence>
<evidence type="ECO:0000313" key="1">
    <source>
        <dbReference type="EMBL" id="QNR23930.1"/>
    </source>
</evidence>
<dbReference type="AlphaFoldDB" id="A0A7H0VDY2"/>
<evidence type="ECO:0000313" key="2">
    <source>
        <dbReference type="Proteomes" id="UP000516305"/>
    </source>
</evidence>
<dbReference type="RefSeq" id="WP_210758466.1">
    <property type="nucleotide sequence ID" value="NZ_CP060139.1"/>
</dbReference>
<gene>
    <name evidence="1" type="ORF">H4K34_16380</name>
</gene>
<accession>A0A7H0VDY2</accession>
<keyword evidence="2" id="KW-1185">Reference proteome</keyword>
<sequence length="388" mass="45280">MKEEYDIALIGGGASGLSLLYAMHLQGILDQYSVLLIEPDAKNTNDRTWCFWTDEQDAAWQMFGSSVSKSWSQLDSAFPQRQNMAPYRYVQIRSKDFYRFVKDALQSYPNLDFYNGKLSKLSNQRPFELKLDGDLSTYAHLVFDSRPPTLNDPDLIWQSFVGYRIKAPLAQFETEVCRLMDFEVQQSEGLQFMYFLPTSETEALIELTRFGEAILSEAEAQPEIERYLQKMGISDFEIEEKEINKIPMTLSLNQKEKLHSLNKRYIPIGVRAGVVKASTGFAFKKIAQHSWAIAKALKEQGPIPQAGHGRQYWIYDELLLNLFQKKQSPILEIFKRLFRVHPIPRIFRFLDEESSWLDDLKILSRMPWRPFFWSIGRSLRRRVSILER</sequence>
<dbReference type="KEGG" id="chyd:H4K34_16380"/>
<reference evidence="1 2" key="1">
    <citation type="submission" date="2020-08" db="EMBL/GenBank/DDBJ databases">
        <title>Croceimicrobium hydrocarbonivorans gen. nov., sp. nov., a novel marine bacterium isolated from a bacterial consortium that degrades polyethylene terephthalate.</title>
        <authorList>
            <person name="Liu R."/>
        </authorList>
    </citation>
    <scope>NUCLEOTIDE SEQUENCE [LARGE SCALE GENOMIC DNA]</scope>
    <source>
        <strain evidence="1 2">A20-9</strain>
    </source>
</reference>
<dbReference type="EMBL" id="CP060139">
    <property type="protein sequence ID" value="QNR23930.1"/>
    <property type="molecule type" value="Genomic_DNA"/>
</dbReference>
<dbReference type="Pfam" id="PF05834">
    <property type="entry name" value="Lycopene_cycl"/>
    <property type="match status" value="1"/>
</dbReference>
<protein>
    <recommendedName>
        <fullName evidence="3">Lycopene cyclase</fullName>
    </recommendedName>
</protein>
<dbReference type="Proteomes" id="UP000516305">
    <property type="component" value="Chromosome"/>
</dbReference>
<proteinExistence type="predicted"/>
<dbReference type="SUPFAM" id="SSF51971">
    <property type="entry name" value="Nucleotide-binding domain"/>
    <property type="match status" value="1"/>
</dbReference>
<organism evidence="1 2">
    <name type="scientific">Croceimicrobium hydrocarbonivorans</name>
    <dbReference type="NCBI Taxonomy" id="2761580"/>
    <lineage>
        <taxon>Bacteria</taxon>
        <taxon>Pseudomonadati</taxon>
        <taxon>Bacteroidota</taxon>
        <taxon>Flavobacteriia</taxon>
        <taxon>Flavobacteriales</taxon>
        <taxon>Owenweeksiaceae</taxon>
        <taxon>Croceimicrobium</taxon>
    </lineage>
</organism>